<dbReference type="RefSeq" id="XP_004831574.1">
    <property type="nucleotide sequence ID" value="XM_004831517.1"/>
</dbReference>
<dbReference type="VEuPathDB" id="PiroplasmaDB:BEWA_045860"/>
<dbReference type="NCBIfam" id="NF001381">
    <property type="entry name" value="PRK00279.1-3"/>
    <property type="match status" value="1"/>
</dbReference>
<dbReference type="Pfam" id="PF00406">
    <property type="entry name" value="ADK"/>
    <property type="match status" value="1"/>
</dbReference>
<keyword evidence="3" id="KW-0547">Nucleotide-binding</keyword>
<reference evidence="7 8" key="1">
    <citation type="journal article" date="2012" name="BMC Genomics">
        <title>Comparative genomic analysis and phylogenetic position of Theileria equi.</title>
        <authorList>
            <person name="Kappmeyer L.S."/>
            <person name="Thiagarajan M."/>
            <person name="Herndon D.R."/>
            <person name="Ramsay J.D."/>
            <person name="Caler E."/>
            <person name="Djikeng A."/>
            <person name="Gillespie J.J."/>
            <person name="Lau A.O."/>
            <person name="Roalson E.H."/>
            <person name="Silva J.C."/>
            <person name="Silva M.G."/>
            <person name="Suarez C.E."/>
            <person name="Ueti M.W."/>
            <person name="Nene V.M."/>
            <person name="Mealey R.H."/>
            <person name="Knowles D.P."/>
            <person name="Brayton K.A."/>
        </authorList>
    </citation>
    <scope>NUCLEOTIDE SEQUENCE [LARGE SCALE GENOMIC DNA]</scope>
    <source>
        <strain evidence="7 8">WA</strain>
    </source>
</reference>
<dbReference type="GO" id="GO:0004017">
    <property type="term" value="F:AMP kinase activity"/>
    <property type="evidence" value="ECO:0007669"/>
    <property type="project" value="InterPro"/>
</dbReference>
<evidence type="ECO:0000256" key="4">
    <source>
        <dbReference type="ARBA" id="ARBA00022777"/>
    </source>
</evidence>
<evidence type="ECO:0000256" key="1">
    <source>
        <dbReference type="ARBA" id="ARBA00007220"/>
    </source>
</evidence>
<organism evidence="7 8">
    <name type="scientific">Theileria equi strain WA</name>
    <dbReference type="NCBI Taxonomy" id="1537102"/>
    <lineage>
        <taxon>Eukaryota</taxon>
        <taxon>Sar</taxon>
        <taxon>Alveolata</taxon>
        <taxon>Apicomplexa</taxon>
        <taxon>Aconoidasida</taxon>
        <taxon>Piroplasmida</taxon>
        <taxon>Theileriidae</taxon>
        <taxon>Theileria</taxon>
    </lineage>
</organism>
<dbReference type="KEGG" id="beq:BEWA_045860"/>
<dbReference type="InterPro" id="IPR027417">
    <property type="entry name" value="P-loop_NTPase"/>
</dbReference>
<dbReference type="GO" id="GO:0005524">
    <property type="term" value="F:ATP binding"/>
    <property type="evidence" value="ECO:0007669"/>
    <property type="project" value="InterPro"/>
</dbReference>
<dbReference type="EMBL" id="ACOU01000007">
    <property type="protein sequence ID" value="EKX72122.1"/>
    <property type="molecule type" value="Genomic_DNA"/>
</dbReference>
<dbReference type="STRING" id="1537102.L1L9M5"/>
<comment type="caution">
    <text evidence="7">The sequence shown here is derived from an EMBL/GenBank/DDBJ whole genome shotgun (WGS) entry which is preliminary data.</text>
</comment>
<dbReference type="InterPro" id="IPR006259">
    <property type="entry name" value="Adenyl_kin_sub"/>
</dbReference>
<evidence type="ECO:0000313" key="7">
    <source>
        <dbReference type="EMBL" id="EKX72122.1"/>
    </source>
</evidence>
<dbReference type="AlphaFoldDB" id="L1L9M5"/>
<dbReference type="CDD" id="cd01428">
    <property type="entry name" value="ADK"/>
    <property type="match status" value="1"/>
</dbReference>
<gene>
    <name evidence="7" type="ORF">BEWA_045860</name>
</gene>
<dbReference type="PRINTS" id="PR00094">
    <property type="entry name" value="ADENYLTKNASE"/>
</dbReference>
<dbReference type="InterPro" id="IPR033690">
    <property type="entry name" value="Adenylat_kinase_CS"/>
</dbReference>
<dbReference type="NCBIfam" id="TIGR01351">
    <property type="entry name" value="adk"/>
    <property type="match status" value="1"/>
</dbReference>
<dbReference type="SUPFAM" id="SSF52540">
    <property type="entry name" value="P-loop containing nucleoside triphosphate hydrolases"/>
    <property type="match status" value="1"/>
</dbReference>
<dbReference type="Gene3D" id="3.40.50.300">
    <property type="entry name" value="P-loop containing nucleotide triphosphate hydrolases"/>
    <property type="match status" value="1"/>
</dbReference>
<evidence type="ECO:0000259" key="6">
    <source>
        <dbReference type="Pfam" id="PF05191"/>
    </source>
</evidence>
<feature type="domain" description="Adenylate kinase active site lid" evidence="6">
    <location>
        <begin position="154"/>
        <end position="189"/>
    </location>
</feature>
<dbReference type="OrthoDB" id="439792at2759"/>
<dbReference type="FunFam" id="3.40.50.300:FF:000106">
    <property type="entry name" value="Adenylate kinase mitochondrial"/>
    <property type="match status" value="1"/>
</dbReference>
<comment type="similarity">
    <text evidence="1 5">Belongs to the adenylate kinase family.</text>
</comment>
<dbReference type="GeneID" id="15805160"/>
<dbReference type="Pfam" id="PF05191">
    <property type="entry name" value="ADK_lid"/>
    <property type="match status" value="1"/>
</dbReference>
<evidence type="ECO:0000313" key="8">
    <source>
        <dbReference type="Proteomes" id="UP000031512"/>
    </source>
</evidence>
<accession>L1L9M5</accession>
<evidence type="ECO:0000256" key="5">
    <source>
        <dbReference type="RuleBase" id="RU003330"/>
    </source>
</evidence>
<dbReference type="InterPro" id="IPR000850">
    <property type="entry name" value="Adenylat/UMP-CMP_kin"/>
</dbReference>
<dbReference type="EC" id="2.7.4.10" evidence="7"/>
<dbReference type="HAMAP" id="MF_00235">
    <property type="entry name" value="Adenylate_kinase_Adk"/>
    <property type="match status" value="1"/>
</dbReference>
<name>L1L9M5_THEEQ</name>
<proteinExistence type="inferred from homology"/>
<protein>
    <submittedName>
        <fullName evidence="7">Adenylate kinase, putative</fullName>
        <ecNumber evidence="7">2.7.4.10</ecNumber>
    </submittedName>
</protein>
<dbReference type="SUPFAM" id="SSF57774">
    <property type="entry name" value="Microbial and mitochondrial ADK, insert 'zinc finger' domain"/>
    <property type="match status" value="1"/>
</dbReference>
<dbReference type="InterPro" id="IPR007862">
    <property type="entry name" value="Adenylate_kinase_lid-dom"/>
</dbReference>
<dbReference type="InterPro" id="IPR036193">
    <property type="entry name" value="ADK_active_lid_dom_sf"/>
</dbReference>
<dbReference type="eggNOG" id="KOG3078">
    <property type="taxonomic scope" value="Eukaryota"/>
</dbReference>
<dbReference type="NCBIfam" id="NF011100">
    <property type="entry name" value="PRK14527.1"/>
    <property type="match status" value="1"/>
</dbReference>
<keyword evidence="8" id="KW-1185">Reference proteome</keyword>
<dbReference type="Gene3D" id="6.10.250.2370">
    <property type="match status" value="1"/>
</dbReference>
<evidence type="ECO:0000256" key="3">
    <source>
        <dbReference type="ARBA" id="ARBA00022741"/>
    </source>
</evidence>
<dbReference type="GO" id="GO:0046899">
    <property type="term" value="F:nucleoside triphosphate adenylate kinase activity"/>
    <property type="evidence" value="ECO:0007669"/>
    <property type="project" value="UniProtKB-EC"/>
</dbReference>
<evidence type="ECO:0000256" key="2">
    <source>
        <dbReference type="ARBA" id="ARBA00022679"/>
    </source>
</evidence>
<dbReference type="PANTHER" id="PTHR23359">
    <property type="entry name" value="NUCLEOTIDE KINASE"/>
    <property type="match status" value="1"/>
</dbReference>
<dbReference type="Proteomes" id="UP000031512">
    <property type="component" value="Unassembled WGS sequence"/>
</dbReference>
<sequence length="245" mass="27627">MTNLEDFETVDLLNELKRRYSCLSKPEGNFVLLGPPGSGKGTQSALLKNSHCYCHLSTGDLIREAIRNNTQIGQKTKEYVDKGLIVPDEYVTGLIEEKINTPKCRRGFLLDGFPRTETQAEKLSSMLKSSGKELNGVILFKMSDDELEKRITGRLIHPGSNRVYHKIFKPPKVPGKDDITNEPLVSRTDDTPEIIKKRMEQYRELTQPLVEYYNKKGLLKEVDASASEANVQKAVEKIVAKSKSK</sequence>
<dbReference type="PROSITE" id="PS00113">
    <property type="entry name" value="ADENYLATE_KINASE"/>
    <property type="match status" value="1"/>
</dbReference>
<keyword evidence="4 5" id="KW-0418">Kinase</keyword>
<keyword evidence="2 5" id="KW-0808">Transferase</keyword>